<dbReference type="EMBL" id="JABSTQ010009067">
    <property type="protein sequence ID" value="KAG0433346.1"/>
    <property type="molecule type" value="Genomic_DNA"/>
</dbReference>
<proteinExistence type="predicted"/>
<gene>
    <name evidence="1" type="ORF">HPB47_020002</name>
</gene>
<accession>A0AC60QGV0</accession>
<protein>
    <submittedName>
        <fullName evidence="1">Uncharacterized protein</fullName>
    </submittedName>
</protein>
<sequence length="71" mass="8188">MDERGVKNRPNWKTSLVIPIPKPGNPTTTIQNLRPISLTSNICKLKERIALARIQWQLDKEDHMHHCLSGF</sequence>
<keyword evidence="2" id="KW-1185">Reference proteome</keyword>
<dbReference type="Proteomes" id="UP000805193">
    <property type="component" value="Unassembled WGS sequence"/>
</dbReference>
<evidence type="ECO:0000313" key="1">
    <source>
        <dbReference type="EMBL" id="KAG0433346.1"/>
    </source>
</evidence>
<name>A0AC60QGV0_IXOPE</name>
<comment type="caution">
    <text evidence="1">The sequence shown here is derived from an EMBL/GenBank/DDBJ whole genome shotgun (WGS) entry which is preliminary data.</text>
</comment>
<evidence type="ECO:0000313" key="2">
    <source>
        <dbReference type="Proteomes" id="UP000805193"/>
    </source>
</evidence>
<reference evidence="1 2" key="1">
    <citation type="journal article" date="2020" name="Cell">
        <title>Large-Scale Comparative Analyses of Tick Genomes Elucidate Their Genetic Diversity and Vector Capacities.</title>
        <authorList>
            <consortium name="Tick Genome and Microbiome Consortium (TIGMIC)"/>
            <person name="Jia N."/>
            <person name="Wang J."/>
            <person name="Shi W."/>
            <person name="Du L."/>
            <person name="Sun Y."/>
            <person name="Zhan W."/>
            <person name="Jiang J.F."/>
            <person name="Wang Q."/>
            <person name="Zhang B."/>
            <person name="Ji P."/>
            <person name="Bell-Sakyi L."/>
            <person name="Cui X.M."/>
            <person name="Yuan T.T."/>
            <person name="Jiang B.G."/>
            <person name="Yang W.F."/>
            <person name="Lam T.T."/>
            <person name="Chang Q.C."/>
            <person name="Ding S.J."/>
            <person name="Wang X.J."/>
            <person name="Zhu J.G."/>
            <person name="Ruan X.D."/>
            <person name="Zhao L."/>
            <person name="Wei J.T."/>
            <person name="Ye R.Z."/>
            <person name="Que T.C."/>
            <person name="Du C.H."/>
            <person name="Zhou Y.H."/>
            <person name="Cheng J.X."/>
            <person name="Dai P.F."/>
            <person name="Guo W.B."/>
            <person name="Han X.H."/>
            <person name="Huang E.J."/>
            <person name="Li L.F."/>
            <person name="Wei W."/>
            <person name="Gao Y.C."/>
            <person name="Liu J.Z."/>
            <person name="Shao H.Z."/>
            <person name="Wang X."/>
            <person name="Wang C.C."/>
            <person name="Yang T.C."/>
            <person name="Huo Q.B."/>
            <person name="Li W."/>
            <person name="Chen H.Y."/>
            <person name="Chen S.E."/>
            <person name="Zhou L.G."/>
            <person name="Ni X.B."/>
            <person name="Tian J.H."/>
            <person name="Sheng Y."/>
            <person name="Liu T."/>
            <person name="Pan Y.S."/>
            <person name="Xia L.Y."/>
            <person name="Li J."/>
            <person name="Zhao F."/>
            <person name="Cao W.C."/>
        </authorList>
    </citation>
    <scope>NUCLEOTIDE SEQUENCE [LARGE SCALE GENOMIC DNA]</scope>
    <source>
        <strain evidence="1">Iper-2018</strain>
    </source>
</reference>
<organism evidence="1 2">
    <name type="scientific">Ixodes persulcatus</name>
    <name type="common">Taiga tick</name>
    <dbReference type="NCBI Taxonomy" id="34615"/>
    <lineage>
        <taxon>Eukaryota</taxon>
        <taxon>Metazoa</taxon>
        <taxon>Ecdysozoa</taxon>
        <taxon>Arthropoda</taxon>
        <taxon>Chelicerata</taxon>
        <taxon>Arachnida</taxon>
        <taxon>Acari</taxon>
        <taxon>Parasitiformes</taxon>
        <taxon>Ixodida</taxon>
        <taxon>Ixodoidea</taxon>
        <taxon>Ixodidae</taxon>
        <taxon>Ixodinae</taxon>
        <taxon>Ixodes</taxon>
    </lineage>
</organism>